<evidence type="ECO:0000256" key="1">
    <source>
        <dbReference type="SAM" id="Phobius"/>
    </source>
</evidence>
<feature type="transmembrane region" description="Helical" evidence="1">
    <location>
        <begin position="6"/>
        <end position="28"/>
    </location>
</feature>
<name>A0A380FCW7_STAGA</name>
<keyword evidence="1" id="KW-1133">Transmembrane helix</keyword>
<dbReference type="STRING" id="1293.SH09_02300"/>
<dbReference type="Pfam" id="PF19700">
    <property type="entry name" value="DUF6198"/>
    <property type="match status" value="1"/>
</dbReference>
<accession>A0A380FCW7</accession>
<dbReference type="InterPro" id="IPR038750">
    <property type="entry name" value="YczE/YyaS-like"/>
</dbReference>
<protein>
    <submittedName>
        <fullName evidence="2">Uncharacterized protein</fullName>
    </submittedName>
</protein>
<dbReference type="Proteomes" id="UP000255277">
    <property type="component" value="Unassembled WGS sequence"/>
</dbReference>
<reference evidence="2 3" key="1">
    <citation type="submission" date="2018-06" db="EMBL/GenBank/DDBJ databases">
        <authorList>
            <consortium name="Pathogen Informatics"/>
            <person name="Doyle S."/>
        </authorList>
    </citation>
    <scope>NUCLEOTIDE SEQUENCE [LARGE SCALE GENOMIC DNA]</scope>
    <source>
        <strain evidence="2 3">NCTC12195</strain>
    </source>
</reference>
<organism evidence="2 3">
    <name type="scientific">Staphylococcus gallinarum</name>
    <dbReference type="NCBI Taxonomy" id="1293"/>
    <lineage>
        <taxon>Bacteria</taxon>
        <taxon>Bacillati</taxon>
        <taxon>Bacillota</taxon>
        <taxon>Bacilli</taxon>
        <taxon>Bacillales</taxon>
        <taxon>Staphylococcaceae</taxon>
        <taxon>Staphylococcus</taxon>
    </lineage>
</organism>
<dbReference type="EMBL" id="UHDK01000001">
    <property type="protein sequence ID" value="SUM31620.1"/>
    <property type="molecule type" value="Genomic_DNA"/>
</dbReference>
<sequence>MSLSQPISFGVLTMCTNIIFVLFEIIILGKQFPKEQYLQLIVGPILGISIDLWSLVIIYIPKPFYIIKLLMVLVGCTIIAYSTILQLKAKVVNNPAERCC</sequence>
<gene>
    <name evidence="2" type="ORF">NCTC12195_01055</name>
</gene>
<evidence type="ECO:0000313" key="3">
    <source>
        <dbReference type="Proteomes" id="UP000255277"/>
    </source>
</evidence>
<dbReference type="AlphaFoldDB" id="A0A380FCW7"/>
<proteinExistence type="predicted"/>
<evidence type="ECO:0000313" key="2">
    <source>
        <dbReference type="EMBL" id="SUM31620.1"/>
    </source>
</evidence>
<feature type="transmembrane region" description="Helical" evidence="1">
    <location>
        <begin position="40"/>
        <end position="60"/>
    </location>
</feature>
<keyword evidence="1" id="KW-0812">Transmembrane</keyword>
<feature type="transmembrane region" description="Helical" evidence="1">
    <location>
        <begin position="66"/>
        <end position="85"/>
    </location>
</feature>
<keyword evidence="1" id="KW-0472">Membrane</keyword>